<gene>
    <name evidence="1" type="ORF">BACSTE_00372</name>
</gene>
<comment type="caution">
    <text evidence="1">The sequence shown here is derived from an EMBL/GenBank/DDBJ whole genome shotgun (WGS) entry which is preliminary data.</text>
</comment>
<organism evidence="1 2">
    <name type="scientific">Bacteroides stercoris ATCC 43183</name>
    <dbReference type="NCBI Taxonomy" id="449673"/>
    <lineage>
        <taxon>Bacteria</taxon>
        <taxon>Pseudomonadati</taxon>
        <taxon>Bacteroidota</taxon>
        <taxon>Bacteroidia</taxon>
        <taxon>Bacteroidales</taxon>
        <taxon>Bacteroidaceae</taxon>
        <taxon>Bacteroides</taxon>
    </lineage>
</organism>
<reference evidence="1 2" key="1">
    <citation type="submission" date="2007-11" db="EMBL/GenBank/DDBJ databases">
        <title>Draft genome sequence of Bacteroides stercoris(ATCC 43183).</title>
        <authorList>
            <person name="Sudarsanam P."/>
            <person name="Ley R."/>
            <person name="Guruge J."/>
            <person name="Turnbaugh P.J."/>
            <person name="Mahowald M."/>
            <person name="Liep D."/>
            <person name="Gordon J."/>
        </authorList>
    </citation>
    <scope>NUCLEOTIDE SEQUENCE [LARGE SCALE GENOMIC DNA]</scope>
    <source>
        <strain evidence="1 2">ATCC 43183</strain>
    </source>
</reference>
<evidence type="ECO:0000313" key="1">
    <source>
        <dbReference type="EMBL" id="EDS16697.1"/>
    </source>
</evidence>
<dbReference type="AlphaFoldDB" id="B0NLQ3"/>
<dbReference type="HOGENOM" id="CLU_2987186_0_0_10"/>
<proteinExistence type="predicted"/>
<name>B0NLQ3_BACSE</name>
<reference evidence="1 2" key="2">
    <citation type="submission" date="2007-11" db="EMBL/GenBank/DDBJ databases">
        <authorList>
            <person name="Fulton L."/>
            <person name="Clifton S."/>
            <person name="Fulton B."/>
            <person name="Xu J."/>
            <person name="Minx P."/>
            <person name="Pepin K.H."/>
            <person name="Johnson M."/>
            <person name="Thiruvilangam P."/>
            <person name="Bhonagiri V."/>
            <person name="Nash W.E."/>
            <person name="Mardis E.R."/>
            <person name="Wilson R.K."/>
        </authorList>
    </citation>
    <scope>NUCLEOTIDE SEQUENCE [LARGE SCALE GENOMIC DNA]</scope>
    <source>
        <strain evidence="1 2">ATCC 43183</strain>
    </source>
</reference>
<dbReference type="EMBL" id="ABFZ02000014">
    <property type="protein sequence ID" value="EDS16697.1"/>
    <property type="molecule type" value="Genomic_DNA"/>
</dbReference>
<sequence length="57" mass="6466">MAVLLLFLSFITNSTPPKTRLYLPFLLRQPEINRTQTACTYPTLSFSGYLSEVVAKI</sequence>
<dbReference type="Proteomes" id="UP000004713">
    <property type="component" value="Unassembled WGS sequence"/>
</dbReference>
<evidence type="ECO:0000313" key="2">
    <source>
        <dbReference type="Proteomes" id="UP000004713"/>
    </source>
</evidence>
<accession>B0NLQ3</accession>
<protein>
    <submittedName>
        <fullName evidence="1">Uncharacterized protein</fullName>
    </submittedName>
</protein>